<keyword evidence="2" id="KW-1185">Reference proteome</keyword>
<evidence type="ECO:0000313" key="2">
    <source>
        <dbReference type="Proteomes" id="UP001056120"/>
    </source>
</evidence>
<comment type="caution">
    <text evidence="1">The sequence shown here is derived from an EMBL/GenBank/DDBJ whole genome shotgun (WGS) entry which is preliminary data.</text>
</comment>
<protein>
    <submittedName>
        <fullName evidence="1">Uncharacterized protein</fullName>
    </submittedName>
</protein>
<evidence type="ECO:0000313" key="1">
    <source>
        <dbReference type="EMBL" id="KAI3694305.1"/>
    </source>
</evidence>
<sequence>MQTSHEISSVVADDEHMKSSEVVNSAKESANEVKNSEKNKSRSDLSLNIPTRRVHFVTPGISPSGRTSPWEFFRSLSFKLRSPVSARTYSEQKKPQIREVKPSVTRSLSVPLRNIVIVRSVTFAARKDNDQIDSVDDQTSRVQVEDDEEIDEEEAVCRICLVAFDEGNQFKMECSCKGALKLVHEECAVKWFTVKGNKNCDVCGREVSNLPVTLFRMRSYVQRQNITAHNQQGLDSRTISAWQDIVRLVLISTICYFFLIEQLLVDELKTQAVVIAAPFSFTFGILSSTFAVILDSKFGSWTTLMNKFRFSGIYSNKQSFNPGFYNWNRVIMRYCDGASFTGDVEKVDPATNLHYRGVRIFNVIMEELLAKGLNKASNALLTGCSSGGLAAILYCDKFRAKLPATSRVKCVPDAGYFVHVKDISGKYYFQKFFAKIVKLHNSCFYPQFILPEIKTPVFVINSAYDLYQVQNILAPDEADKFGSWYACKLNVSNCSPTQLKRLYDFRSDFVKTLKSGMGRSRFNSRCSSILVILIAKQDRRATGLEILLISWIKRLLPK</sequence>
<dbReference type="EMBL" id="CM042043">
    <property type="protein sequence ID" value="KAI3694305.1"/>
    <property type="molecule type" value="Genomic_DNA"/>
</dbReference>
<reference evidence="1 2" key="2">
    <citation type="journal article" date="2022" name="Mol. Ecol. Resour.">
        <title>The genomes of chicory, endive, great burdock and yacon provide insights into Asteraceae paleo-polyploidization history and plant inulin production.</title>
        <authorList>
            <person name="Fan W."/>
            <person name="Wang S."/>
            <person name="Wang H."/>
            <person name="Wang A."/>
            <person name="Jiang F."/>
            <person name="Liu H."/>
            <person name="Zhao H."/>
            <person name="Xu D."/>
            <person name="Zhang Y."/>
        </authorList>
    </citation>
    <scope>NUCLEOTIDE SEQUENCE [LARGE SCALE GENOMIC DNA]</scope>
    <source>
        <strain evidence="2">cv. Yunnan</strain>
        <tissue evidence="1">Leaves</tissue>
    </source>
</reference>
<reference evidence="2" key="1">
    <citation type="journal article" date="2022" name="Mol. Ecol. Resour.">
        <title>The genomes of chicory, endive, great burdock and yacon provide insights into Asteraceae palaeo-polyploidization history and plant inulin production.</title>
        <authorList>
            <person name="Fan W."/>
            <person name="Wang S."/>
            <person name="Wang H."/>
            <person name="Wang A."/>
            <person name="Jiang F."/>
            <person name="Liu H."/>
            <person name="Zhao H."/>
            <person name="Xu D."/>
            <person name="Zhang Y."/>
        </authorList>
    </citation>
    <scope>NUCLEOTIDE SEQUENCE [LARGE SCALE GENOMIC DNA]</scope>
    <source>
        <strain evidence="2">cv. Yunnan</strain>
    </source>
</reference>
<proteinExistence type="predicted"/>
<organism evidence="1 2">
    <name type="scientific">Smallanthus sonchifolius</name>
    <dbReference type="NCBI Taxonomy" id="185202"/>
    <lineage>
        <taxon>Eukaryota</taxon>
        <taxon>Viridiplantae</taxon>
        <taxon>Streptophyta</taxon>
        <taxon>Embryophyta</taxon>
        <taxon>Tracheophyta</taxon>
        <taxon>Spermatophyta</taxon>
        <taxon>Magnoliopsida</taxon>
        <taxon>eudicotyledons</taxon>
        <taxon>Gunneridae</taxon>
        <taxon>Pentapetalae</taxon>
        <taxon>asterids</taxon>
        <taxon>campanulids</taxon>
        <taxon>Asterales</taxon>
        <taxon>Asteraceae</taxon>
        <taxon>Asteroideae</taxon>
        <taxon>Heliantheae alliance</taxon>
        <taxon>Millerieae</taxon>
        <taxon>Smallanthus</taxon>
    </lineage>
</organism>
<name>A0ACB8ZAJ3_9ASTR</name>
<accession>A0ACB8ZAJ3</accession>
<dbReference type="Proteomes" id="UP001056120">
    <property type="component" value="Linkage Group LG26"/>
</dbReference>
<gene>
    <name evidence="1" type="ORF">L1987_77269</name>
</gene>